<keyword evidence="1" id="KW-0853">WD repeat</keyword>
<dbReference type="SMART" id="SM00320">
    <property type="entry name" value="WD40"/>
    <property type="match status" value="1"/>
</dbReference>
<comment type="caution">
    <text evidence="3">The sequence shown here is derived from an EMBL/GenBank/DDBJ whole genome shotgun (WGS) entry which is preliminary data.</text>
</comment>
<evidence type="ECO:0000256" key="2">
    <source>
        <dbReference type="SAM" id="Coils"/>
    </source>
</evidence>
<keyword evidence="2" id="KW-0175">Coiled coil</keyword>
<sequence length="125" mass="13672">MLEKKWTSVIRLQKKVMDLEGKLVEAERESASLSASMGLGNQVVPGSAIPGCRPLGGRFSAAEAIPRPPAKFTLTGHRSPVTRVRFHPFFNIMVSASEDASIKVSFLTMSLVNFICSVFELYVIS</sequence>
<name>A0A3S5FF50_9PLAT</name>
<evidence type="ECO:0000313" key="3">
    <source>
        <dbReference type="EMBL" id="VEL29539.1"/>
    </source>
</evidence>
<dbReference type="SUPFAM" id="SSF109925">
    <property type="entry name" value="Lissencephaly-1 protein (Lis-1, PAF-AH alpha) N-terminal domain"/>
    <property type="match status" value="1"/>
</dbReference>
<feature type="coiled-coil region" evidence="2">
    <location>
        <begin position="9"/>
        <end position="36"/>
    </location>
</feature>
<dbReference type="Gene3D" id="1.20.960.30">
    <property type="match status" value="1"/>
</dbReference>
<dbReference type="InterPro" id="IPR001680">
    <property type="entry name" value="WD40_rpt"/>
</dbReference>
<organism evidence="3 4">
    <name type="scientific">Protopolystoma xenopodis</name>
    <dbReference type="NCBI Taxonomy" id="117903"/>
    <lineage>
        <taxon>Eukaryota</taxon>
        <taxon>Metazoa</taxon>
        <taxon>Spiralia</taxon>
        <taxon>Lophotrochozoa</taxon>
        <taxon>Platyhelminthes</taxon>
        <taxon>Monogenea</taxon>
        <taxon>Polyopisthocotylea</taxon>
        <taxon>Polystomatidea</taxon>
        <taxon>Polystomatidae</taxon>
        <taxon>Protopolystoma</taxon>
    </lineage>
</organism>
<accession>A0A3S5FF50</accession>
<keyword evidence="4" id="KW-1185">Reference proteome</keyword>
<dbReference type="SUPFAM" id="SSF50978">
    <property type="entry name" value="WD40 repeat-like"/>
    <property type="match status" value="1"/>
</dbReference>
<dbReference type="Pfam" id="PF00400">
    <property type="entry name" value="WD40"/>
    <property type="match status" value="1"/>
</dbReference>
<dbReference type="PROSITE" id="PS50294">
    <property type="entry name" value="WD_REPEATS_REGION"/>
    <property type="match status" value="1"/>
</dbReference>
<protein>
    <submittedName>
        <fullName evidence="3">Uncharacterized protein</fullName>
    </submittedName>
</protein>
<dbReference type="Gene3D" id="2.130.10.10">
    <property type="entry name" value="YVTN repeat-like/Quinoprotein amine dehydrogenase"/>
    <property type="match status" value="1"/>
</dbReference>
<gene>
    <name evidence="3" type="ORF">PXEA_LOCUS22979</name>
</gene>
<dbReference type="EMBL" id="CAAALY010104094">
    <property type="protein sequence ID" value="VEL29539.1"/>
    <property type="molecule type" value="Genomic_DNA"/>
</dbReference>
<dbReference type="InterPro" id="IPR036322">
    <property type="entry name" value="WD40_repeat_dom_sf"/>
</dbReference>
<evidence type="ECO:0000256" key="1">
    <source>
        <dbReference type="PROSITE-ProRule" id="PRU00221"/>
    </source>
</evidence>
<dbReference type="InterPro" id="IPR015943">
    <property type="entry name" value="WD40/YVTN_repeat-like_dom_sf"/>
</dbReference>
<dbReference type="InterPro" id="IPR037190">
    <property type="entry name" value="LIS1_N"/>
</dbReference>
<evidence type="ECO:0000313" key="4">
    <source>
        <dbReference type="Proteomes" id="UP000784294"/>
    </source>
</evidence>
<dbReference type="Proteomes" id="UP000784294">
    <property type="component" value="Unassembled WGS sequence"/>
</dbReference>
<reference evidence="3" key="1">
    <citation type="submission" date="2018-11" db="EMBL/GenBank/DDBJ databases">
        <authorList>
            <consortium name="Pathogen Informatics"/>
        </authorList>
    </citation>
    <scope>NUCLEOTIDE SEQUENCE</scope>
</reference>
<dbReference type="PROSITE" id="PS50082">
    <property type="entry name" value="WD_REPEATS_2"/>
    <property type="match status" value="1"/>
</dbReference>
<dbReference type="AlphaFoldDB" id="A0A3S5FF50"/>
<dbReference type="OrthoDB" id="674604at2759"/>
<proteinExistence type="predicted"/>
<feature type="repeat" description="WD" evidence="1">
    <location>
        <begin position="74"/>
        <end position="104"/>
    </location>
</feature>